<reference evidence="2 3" key="1">
    <citation type="submission" date="2018-05" db="EMBL/GenBank/DDBJ databases">
        <title>Genomic Encyclopedia of Type Strains, Phase IV (KMG-IV): sequencing the most valuable type-strain genomes for metagenomic binning, comparative biology and taxonomic classification.</title>
        <authorList>
            <person name="Goeker M."/>
        </authorList>
    </citation>
    <scope>NUCLEOTIDE SEQUENCE [LARGE SCALE GENOMIC DNA]</scope>
    <source>
        <strain evidence="2 3">DSM 45480</strain>
    </source>
</reference>
<dbReference type="Gene3D" id="3.40.50.300">
    <property type="entry name" value="P-loop containing nucleotide triphosphate hydrolases"/>
    <property type="match status" value="1"/>
</dbReference>
<dbReference type="EMBL" id="QGHB01000012">
    <property type="protein sequence ID" value="PWK82771.1"/>
    <property type="molecule type" value="Genomic_DNA"/>
</dbReference>
<name>A0A316I6E1_9PSEU</name>
<evidence type="ECO:0000259" key="1">
    <source>
        <dbReference type="PROSITE" id="PS50943"/>
    </source>
</evidence>
<dbReference type="Gene3D" id="1.25.40.10">
    <property type="entry name" value="Tetratricopeptide repeat domain"/>
    <property type="match status" value="2"/>
</dbReference>
<accession>A0A316I6E1</accession>
<feature type="domain" description="HTH cro/C1-type" evidence="1">
    <location>
        <begin position="10"/>
        <end position="65"/>
    </location>
</feature>
<gene>
    <name evidence="2" type="ORF">C8D88_11219</name>
</gene>
<dbReference type="PROSITE" id="PS50943">
    <property type="entry name" value="HTH_CROC1"/>
    <property type="match status" value="1"/>
</dbReference>
<dbReference type="PANTHER" id="PTHR47691:SF3">
    <property type="entry name" value="HTH-TYPE TRANSCRIPTIONAL REGULATOR RV0890C-RELATED"/>
    <property type="match status" value="1"/>
</dbReference>
<dbReference type="Proteomes" id="UP000246005">
    <property type="component" value="Unassembled WGS sequence"/>
</dbReference>
<dbReference type="SUPFAM" id="SSF48452">
    <property type="entry name" value="TPR-like"/>
    <property type="match status" value="1"/>
</dbReference>
<dbReference type="CDD" id="cd00093">
    <property type="entry name" value="HTH_XRE"/>
    <property type="match status" value="1"/>
</dbReference>
<dbReference type="RefSeq" id="WP_109640124.1">
    <property type="nucleotide sequence ID" value="NZ_QGHB01000012.1"/>
</dbReference>
<dbReference type="PANTHER" id="PTHR47691">
    <property type="entry name" value="REGULATOR-RELATED"/>
    <property type="match status" value="1"/>
</dbReference>
<evidence type="ECO:0000313" key="2">
    <source>
        <dbReference type="EMBL" id="PWK82771.1"/>
    </source>
</evidence>
<dbReference type="InterPro" id="IPR027417">
    <property type="entry name" value="P-loop_NTPase"/>
</dbReference>
<proteinExistence type="predicted"/>
<dbReference type="GO" id="GO:0003677">
    <property type="term" value="F:DNA binding"/>
    <property type="evidence" value="ECO:0007669"/>
    <property type="project" value="InterPro"/>
</dbReference>
<dbReference type="InterPro" id="IPR010982">
    <property type="entry name" value="Lambda_DNA-bd_dom_sf"/>
</dbReference>
<dbReference type="SUPFAM" id="SSF52540">
    <property type="entry name" value="P-loop containing nucleoside triphosphate hydrolases"/>
    <property type="match status" value="1"/>
</dbReference>
<dbReference type="InterPro" id="IPR001387">
    <property type="entry name" value="Cro/C1-type_HTH"/>
</dbReference>
<dbReference type="SMART" id="SM00530">
    <property type="entry name" value="HTH_XRE"/>
    <property type="match status" value="1"/>
</dbReference>
<protein>
    <submittedName>
        <fullName evidence="2">Transcriptional regulator with XRE-family HTH domain</fullName>
    </submittedName>
</protein>
<comment type="caution">
    <text evidence="2">The sequence shown here is derived from an EMBL/GenBank/DDBJ whole genome shotgun (WGS) entry which is preliminary data.</text>
</comment>
<dbReference type="PRINTS" id="PR00364">
    <property type="entry name" value="DISEASERSIST"/>
</dbReference>
<dbReference type="InterPro" id="IPR011990">
    <property type="entry name" value="TPR-like_helical_dom_sf"/>
</dbReference>
<dbReference type="Pfam" id="PF13560">
    <property type="entry name" value="HTH_31"/>
    <property type="match status" value="1"/>
</dbReference>
<evidence type="ECO:0000313" key="3">
    <source>
        <dbReference type="Proteomes" id="UP000246005"/>
    </source>
</evidence>
<dbReference type="GO" id="GO:0043531">
    <property type="term" value="F:ADP binding"/>
    <property type="evidence" value="ECO:0007669"/>
    <property type="project" value="InterPro"/>
</dbReference>
<dbReference type="Gene3D" id="1.10.260.40">
    <property type="entry name" value="lambda repressor-like DNA-binding domains"/>
    <property type="match status" value="1"/>
</dbReference>
<dbReference type="SUPFAM" id="SSF47413">
    <property type="entry name" value="lambda repressor-like DNA-binding domains"/>
    <property type="match status" value="1"/>
</dbReference>
<organism evidence="2 3">
    <name type="scientific">Lentzea atacamensis</name>
    <dbReference type="NCBI Taxonomy" id="531938"/>
    <lineage>
        <taxon>Bacteria</taxon>
        <taxon>Bacillati</taxon>
        <taxon>Actinomycetota</taxon>
        <taxon>Actinomycetes</taxon>
        <taxon>Pseudonocardiales</taxon>
        <taxon>Pseudonocardiaceae</taxon>
        <taxon>Lentzea</taxon>
    </lineage>
</organism>
<dbReference type="AlphaFoldDB" id="A0A316I6E1"/>
<sequence length="777" mass="84451">MGTSAFGDFLRFYRSRIPLTQEELAERTGLSMRAISDMERGRTQTPQLRTVQLLVRGLRLQGEEAAEFTSLARAGRTRAAEAKPEVPAAVAAMSSYTLPPVLIELTGREAERKEVDGFAKDAASASRLQLAVIHGAPGAGKTALAVDAGHRLGSRFADGCVFLDLRGMDSAPLPADRAAHRLLRAFGLEERQIPADADDKLALYHSMLRDRTVLLVLDNAVNEAQVRPLLASSPGTLVPVTSRNTMTGLDARHRLCVDMLPLDRSVALLGAVAGEHRVAAEPSSAERVAELCGGMPLALLIAGNRLASRPQWTIRHLAEQLEDERRRLSVLRAGDLQVRAAFEISYHQLGPGAAALFRRLALVPGSDISTELAAVLAERAEEALEELADASLLGISETPGRYTCHDLLRVFAVERMELDEDPAVVREVGTRLRHWLLAVATRAGRLFDHDNPEPVQDRESAGRWLALELENWRGALRSAVALGEHEQVLALAKAMHWYSDMHGVGELWREVFSAGVEAAQALGSARDTAEQLNYLSWALYALCGQPHDALVVHEKAAAILANDTLTEAWTWYYGSAIRRRVGEPEKAVWLGRRAVELFEQAGYLIGENLALSLLGLMLSTVGSVDEAIEVQERGVSQHREAGGDDELLSMMLIRLATTLAAAGQVLASLELLDEAESLFSKHGTTAGVARVRHNRGIVLMDVGRLHEAKVELLSALDETRLSDHRIEIMARLAELADATGEAADAREMRVRALAECDRYDTPAVRGTAAGLAAALTH</sequence>